<protein>
    <submittedName>
        <fullName evidence="2">Uncharacterized protein</fullName>
    </submittedName>
</protein>
<name>A0A0A1DJZ8_NOCSI</name>
<evidence type="ECO:0000313" key="3">
    <source>
        <dbReference type="Proteomes" id="UP000030300"/>
    </source>
</evidence>
<dbReference type="Proteomes" id="UP000030300">
    <property type="component" value="Chromosome"/>
</dbReference>
<accession>A0A0A1DJZ8</accession>
<sequence length="210" mass="21037">MRADPMILWLRARRAGWLAAAALALVALDRAAGELSLSVPALFGTTSGVVFLDTFLPLIWAAAIADAFTGRGLGTEARPALLARLPASRLGVHDAGLFLTGSAAAGGLVAGVAGGGVHGLAAVLMLAGLTCAGTLRAGPAAGIFASTLLALLTSVYPRNAPAARFVHLLQPDGEPAWALGCGIATCLVAAGLLVTGRVHVRLYATDVGAL</sequence>
<proteinExistence type="predicted"/>
<evidence type="ECO:0000256" key="1">
    <source>
        <dbReference type="SAM" id="Phobius"/>
    </source>
</evidence>
<dbReference type="KEGG" id="psim:KR76_00825"/>
<evidence type="ECO:0000313" key="2">
    <source>
        <dbReference type="EMBL" id="AIY15680.1"/>
    </source>
</evidence>
<organism evidence="2 3">
    <name type="scientific">Nocardioides simplex</name>
    <name type="common">Arthrobacter simplex</name>
    <dbReference type="NCBI Taxonomy" id="2045"/>
    <lineage>
        <taxon>Bacteria</taxon>
        <taxon>Bacillati</taxon>
        <taxon>Actinomycetota</taxon>
        <taxon>Actinomycetes</taxon>
        <taxon>Propionibacteriales</taxon>
        <taxon>Nocardioidaceae</taxon>
        <taxon>Pimelobacter</taxon>
    </lineage>
</organism>
<keyword evidence="1" id="KW-1133">Transmembrane helix</keyword>
<keyword evidence="1" id="KW-0812">Transmembrane</keyword>
<feature type="transmembrane region" description="Helical" evidence="1">
    <location>
        <begin position="140"/>
        <end position="156"/>
    </location>
</feature>
<reference evidence="2 3" key="1">
    <citation type="journal article" date="2015" name="Genome Announc.">
        <title>Complete Genome Sequence of Steroid-Transforming Nocardioides simplex VKM Ac-2033D.</title>
        <authorList>
            <person name="Shtratnikova V.Y."/>
            <person name="Schelkunov M.I."/>
            <person name="Pekov Y.A."/>
            <person name="Fokina V.V."/>
            <person name="Logacheva M.D."/>
            <person name="Sokolov S.L."/>
            <person name="Bragin E.Y."/>
            <person name="Ashapkin V.V."/>
            <person name="Donova M.V."/>
        </authorList>
    </citation>
    <scope>NUCLEOTIDE SEQUENCE [LARGE SCALE GENOMIC DNA]</scope>
    <source>
        <strain evidence="2 3">VKM Ac-2033D</strain>
    </source>
</reference>
<dbReference type="STRING" id="2045.KR76_00825"/>
<keyword evidence="1" id="KW-0472">Membrane</keyword>
<dbReference type="AlphaFoldDB" id="A0A0A1DJZ8"/>
<gene>
    <name evidence="2" type="ORF">KR76_00825</name>
</gene>
<keyword evidence="3" id="KW-1185">Reference proteome</keyword>
<feature type="transmembrane region" description="Helical" evidence="1">
    <location>
        <begin position="176"/>
        <end position="194"/>
    </location>
</feature>
<dbReference type="EMBL" id="CP009896">
    <property type="protein sequence ID" value="AIY15680.1"/>
    <property type="molecule type" value="Genomic_DNA"/>
</dbReference>
<dbReference type="HOGENOM" id="CLU_1309071_0_0_11"/>